<dbReference type="EMBL" id="LAIR01000002">
    <property type="protein sequence ID" value="KNX37945.1"/>
    <property type="molecule type" value="Genomic_DNA"/>
</dbReference>
<keyword evidence="1" id="KW-0812">Transmembrane</keyword>
<dbReference type="AlphaFoldDB" id="A0A0L6CK21"/>
<evidence type="ECO:0000256" key="1">
    <source>
        <dbReference type="SAM" id="Phobius"/>
    </source>
</evidence>
<comment type="caution">
    <text evidence="2">The sequence shown here is derived from an EMBL/GenBank/DDBJ whole genome shotgun (WGS) entry which is preliminary data.</text>
</comment>
<feature type="transmembrane region" description="Helical" evidence="1">
    <location>
        <begin position="12"/>
        <end position="34"/>
    </location>
</feature>
<organism evidence="2 3">
    <name type="scientific">Luteipulveratus halotolerans</name>
    <dbReference type="NCBI Taxonomy" id="1631356"/>
    <lineage>
        <taxon>Bacteria</taxon>
        <taxon>Bacillati</taxon>
        <taxon>Actinomycetota</taxon>
        <taxon>Actinomycetes</taxon>
        <taxon>Micrococcales</taxon>
        <taxon>Dermacoccaceae</taxon>
        <taxon>Luteipulveratus</taxon>
    </lineage>
</organism>
<dbReference type="Proteomes" id="UP000037397">
    <property type="component" value="Unassembled WGS sequence"/>
</dbReference>
<dbReference type="RefSeq" id="WP_050670344.1">
    <property type="nucleotide sequence ID" value="NZ_LAIR01000002.1"/>
</dbReference>
<keyword evidence="1" id="KW-1133">Transmembrane helix</keyword>
<sequence>MQHLWRRPVAILYWVVAFVLSVLAGVGGAVLGRSWAPELGTVEEGAAATSGARFLFGVIGFCIGAAALAAVFAGVWMLAWARHRRTTEQVPEHDAEDDLADLLIDDDGAFIDDVSESDRRLAE</sequence>
<protein>
    <submittedName>
        <fullName evidence="2">Uncharacterized protein</fullName>
    </submittedName>
</protein>
<gene>
    <name evidence="2" type="ORF">VV01_13555</name>
</gene>
<name>A0A0L6CK21_9MICO</name>
<accession>A0A0L6CK21</accession>
<proteinExistence type="predicted"/>
<evidence type="ECO:0000313" key="3">
    <source>
        <dbReference type="Proteomes" id="UP000037397"/>
    </source>
</evidence>
<feature type="transmembrane region" description="Helical" evidence="1">
    <location>
        <begin position="54"/>
        <end position="79"/>
    </location>
</feature>
<evidence type="ECO:0000313" key="2">
    <source>
        <dbReference type="EMBL" id="KNX37945.1"/>
    </source>
</evidence>
<keyword evidence="1" id="KW-0472">Membrane</keyword>
<keyword evidence="3" id="KW-1185">Reference proteome</keyword>
<reference evidence="3" key="1">
    <citation type="submission" date="2015-03" db="EMBL/GenBank/DDBJ databases">
        <title>Luteipulveratus halotolerans sp. nov., a novel actinobacterium (Dermacoccaceae) from Sarawak, Malaysia.</title>
        <authorList>
            <person name="Juboi H."/>
            <person name="Basik A."/>
            <person name="Shamsul S.S."/>
            <person name="Arnold P."/>
            <person name="Schmitt E.K."/>
            <person name="Sanglier J.-J."/>
            <person name="Yeo T."/>
        </authorList>
    </citation>
    <scope>NUCLEOTIDE SEQUENCE [LARGE SCALE GENOMIC DNA]</scope>
    <source>
        <strain evidence="3">C296001</strain>
    </source>
</reference>